<sequence length="157" mass="16720">MGSSSRAAAVGSPPAHPFEFPSFAAGEPAAMCAAGDVFSGGKLLPFCGPPPPPAATAGSLPSGAGIGAGYRKLRKEPDPSPDPLRRRGRRRKNRWYVLAFGAARVPAGMEMKEIRIRQQRMAAAAAEEEEWGPWKLLRSLSCRGVEVAGDCHRRIVL</sequence>
<accession>A0AAX6H0G1</accession>
<dbReference type="PANTHER" id="PTHR34130:SF5">
    <property type="entry name" value="OS08G0243800 PROTEIN"/>
    <property type="match status" value="1"/>
</dbReference>
<dbReference type="AlphaFoldDB" id="A0AAX6H0G1"/>
<name>A0AAX6H0G1_IRIPA</name>
<keyword evidence="3" id="KW-1185">Reference proteome</keyword>
<proteinExistence type="predicted"/>
<evidence type="ECO:0000313" key="3">
    <source>
        <dbReference type="Proteomes" id="UP001140949"/>
    </source>
</evidence>
<dbReference type="EMBL" id="JANAVB010014600">
    <property type="protein sequence ID" value="KAJ6834264.1"/>
    <property type="molecule type" value="Genomic_DNA"/>
</dbReference>
<evidence type="ECO:0000313" key="2">
    <source>
        <dbReference type="EMBL" id="KAJ6834264.1"/>
    </source>
</evidence>
<dbReference type="Proteomes" id="UP001140949">
    <property type="component" value="Unassembled WGS sequence"/>
</dbReference>
<comment type="caution">
    <text evidence="2">The sequence shown here is derived from an EMBL/GenBank/DDBJ whole genome shotgun (WGS) entry which is preliminary data.</text>
</comment>
<reference evidence="2" key="1">
    <citation type="journal article" date="2023" name="GigaByte">
        <title>Genome assembly of the bearded iris, Iris pallida Lam.</title>
        <authorList>
            <person name="Bruccoleri R.E."/>
            <person name="Oakeley E.J."/>
            <person name="Faust A.M.E."/>
            <person name="Altorfer M."/>
            <person name="Dessus-Babus S."/>
            <person name="Burckhardt D."/>
            <person name="Oertli M."/>
            <person name="Naumann U."/>
            <person name="Petersen F."/>
            <person name="Wong J."/>
        </authorList>
    </citation>
    <scope>NUCLEOTIDE SEQUENCE</scope>
    <source>
        <strain evidence="2">GSM-AAB239-AS_SAM_17_03QT</strain>
    </source>
</reference>
<feature type="region of interest" description="Disordered" evidence="1">
    <location>
        <begin position="48"/>
        <end position="88"/>
    </location>
</feature>
<dbReference type="PANTHER" id="PTHR34130">
    <property type="entry name" value="OS08G0243800 PROTEIN"/>
    <property type="match status" value="1"/>
</dbReference>
<protein>
    <submittedName>
        <fullName evidence="2">Uncharacterized protein</fullName>
    </submittedName>
</protein>
<reference evidence="2" key="2">
    <citation type="submission" date="2023-04" db="EMBL/GenBank/DDBJ databases">
        <authorList>
            <person name="Bruccoleri R.E."/>
            <person name="Oakeley E.J."/>
            <person name="Faust A.-M."/>
            <person name="Dessus-Babus S."/>
            <person name="Altorfer M."/>
            <person name="Burckhardt D."/>
            <person name="Oertli M."/>
            <person name="Naumann U."/>
            <person name="Petersen F."/>
            <person name="Wong J."/>
        </authorList>
    </citation>
    <scope>NUCLEOTIDE SEQUENCE</scope>
    <source>
        <strain evidence="2">GSM-AAB239-AS_SAM_17_03QT</strain>
        <tissue evidence="2">Leaf</tissue>
    </source>
</reference>
<organism evidence="2 3">
    <name type="scientific">Iris pallida</name>
    <name type="common">Sweet iris</name>
    <dbReference type="NCBI Taxonomy" id="29817"/>
    <lineage>
        <taxon>Eukaryota</taxon>
        <taxon>Viridiplantae</taxon>
        <taxon>Streptophyta</taxon>
        <taxon>Embryophyta</taxon>
        <taxon>Tracheophyta</taxon>
        <taxon>Spermatophyta</taxon>
        <taxon>Magnoliopsida</taxon>
        <taxon>Liliopsida</taxon>
        <taxon>Asparagales</taxon>
        <taxon>Iridaceae</taxon>
        <taxon>Iridoideae</taxon>
        <taxon>Irideae</taxon>
        <taxon>Iris</taxon>
    </lineage>
</organism>
<gene>
    <name evidence="2" type="ORF">M6B38_336475</name>
</gene>
<evidence type="ECO:0000256" key="1">
    <source>
        <dbReference type="SAM" id="MobiDB-lite"/>
    </source>
</evidence>